<evidence type="ECO:0000313" key="1">
    <source>
        <dbReference type="EMBL" id="MBC8766885.1"/>
    </source>
</evidence>
<proteinExistence type="predicted"/>
<dbReference type="EMBL" id="JACLHY010000001">
    <property type="protein sequence ID" value="MBC8766885.1"/>
    <property type="molecule type" value="Genomic_DNA"/>
</dbReference>
<accession>A0ABR7QI73</accession>
<name>A0ABR7QI73_9FLAO</name>
<dbReference type="RefSeq" id="WP_187581543.1">
    <property type="nucleotide sequence ID" value="NZ_JACLHY010000001.1"/>
</dbReference>
<keyword evidence="2" id="KW-1185">Reference proteome</keyword>
<dbReference type="Proteomes" id="UP000618952">
    <property type="component" value="Unassembled WGS sequence"/>
</dbReference>
<comment type="caution">
    <text evidence="1">The sequence shown here is derived from an EMBL/GenBank/DDBJ whole genome shotgun (WGS) entry which is preliminary data.</text>
</comment>
<reference evidence="1 2" key="1">
    <citation type="submission" date="2020-08" db="EMBL/GenBank/DDBJ databases">
        <title>Arenibacter gaetbuli sp. nov., isolated from a sand dune.</title>
        <authorList>
            <person name="Park S."/>
            <person name="Yoon J.-H."/>
        </authorList>
    </citation>
    <scope>NUCLEOTIDE SEQUENCE [LARGE SCALE GENOMIC DNA]</scope>
    <source>
        <strain evidence="1 2">BSSL-BM3</strain>
    </source>
</reference>
<dbReference type="Pfam" id="PF19852">
    <property type="entry name" value="DUF6327"/>
    <property type="match status" value="1"/>
</dbReference>
<evidence type="ECO:0008006" key="3">
    <source>
        <dbReference type="Google" id="ProtNLM"/>
    </source>
</evidence>
<protein>
    <recommendedName>
        <fullName evidence="3">Glutaminyl-tRNA synthetase</fullName>
    </recommendedName>
</protein>
<gene>
    <name evidence="1" type="ORF">H4O18_02665</name>
</gene>
<sequence length="71" mass="7983">MAIPSFNSFEEIDQKLRILKLQRAIDKEQLKGHLNNAKTSLYPTRLLGGFAGITKKLIISFVANKILKKLG</sequence>
<dbReference type="InterPro" id="IPR046290">
    <property type="entry name" value="DUF6327"/>
</dbReference>
<organism evidence="1 2">
    <name type="scientific">Arenibacter arenosicollis</name>
    <dbReference type="NCBI Taxonomy" id="2762274"/>
    <lineage>
        <taxon>Bacteria</taxon>
        <taxon>Pseudomonadati</taxon>
        <taxon>Bacteroidota</taxon>
        <taxon>Flavobacteriia</taxon>
        <taxon>Flavobacteriales</taxon>
        <taxon>Flavobacteriaceae</taxon>
        <taxon>Arenibacter</taxon>
    </lineage>
</organism>
<evidence type="ECO:0000313" key="2">
    <source>
        <dbReference type="Proteomes" id="UP000618952"/>
    </source>
</evidence>